<evidence type="ECO:0000256" key="1">
    <source>
        <dbReference type="ARBA" id="ARBA00022723"/>
    </source>
</evidence>
<dbReference type="SMART" id="SM00355">
    <property type="entry name" value="ZnF_C2H2"/>
    <property type="match status" value="15"/>
</dbReference>
<keyword evidence="9" id="KW-1185">Reference proteome</keyword>
<feature type="domain" description="C2H2-type" evidence="7">
    <location>
        <begin position="1061"/>
        <end position="1088"/>
    </location>
</feature>
<reference evidence="8 9" key="1">
    <citation type="submission" date="2024-08" db="EMBL/GenBank/DDBJ databases">
        <authorList>
            <person name="Cucini C."/>
            <person name="Frati F."/>
        </authorList>
    </citation>
    <scope>NUCLEOTIDE SEQUENCE [LARGE SCALE GENOMIC DNA]</scope>
</reference>
<feature type="compositionally biased region" description="Acidic residues" evidence="6">
    <location>
        <begin position="383"/>
        <end position="398"/>
    </location>
</feature>
<dbReference type="Pfam" id="PF12874">
    <property type="entry name" value="zf-met"/>
    <property type="match status" value="1"/>
</dbReference>
<dbReference type="Pfam" id="PF00096">
    <property type="entry name" value="zf-C2H2"/>
    <property type="match status" value="2"/>
</dbReference>
<feature type="region of interest" description="Disordered" evidence="6">
    <location>
        <begin position="379"/>
        <end position="404"/>
    </location>
</feature>
<feature type="domain" description="C2H2-type" evidence="7">
    <location>
        <begin position="1091"/>
        <end position="1114"/>
    </location>
</feature>
<dbReference type="SUPFAM" id="SSF57667">
    <property type="entry name" value="beta-beta-alpha zinc fingers"/>
    <property type="match status" value="3"/>
</dbReference>
<keyword evidence="4" id="KW-0862">Zinc</keyword>
<evidence type="ECO:0000313" key="8">
    <source>
        <dbReference type="EMBL" id="CAL8085415.1"/>
    </source>
</evidence>
<evidence type="ECO:0000256" key="6">
    <source>
        <dbReference type="SAM" id="MobiDB-lite"/>
    </source>
</evidence>
<dbReference type="EMBL" id="CAXLJM020000019">
    <property type="protein sequence ID" value="CAL8085415.1"/>
    <property type="molecule type" value="Genomic_DNA"/>
</dbReference>
<feature type="compositionally biased region" description="Basic and acidic residues" evidence="6">
    <location>
        <begin position="111"/>
        <end position="121"/>
    </location>
</feature>
<feature type="region of interest" description="Disordered" evidence="6">
    <location>
        <begin position="36"/>
        <end position="155"/>
    </location>
</feature>
<evidence type="ECO:0000259" key="7">
    <source>
        <dbReference type="PROSITE" id="PS50157"/>
    </source>
</evidence>
<dbReference type="Gene3D" id="3.30.160.60">
    <property type="entry name" value="Classic Zinc Finger"/>
    <property type="match status" value="4"/>
</dbReference>
<gene>
    <name evidence="8" type="ORF">ODALV1_LOCUS6106</name>
</gene>
<dbReference type="InterPro" id="IPR013087">
    <property type="entry name" value="Znf_C2H2_type"/>
</dbReference>
<evidence type="ECO:0000313" key="9">
    <source>
        <dbReference type="Proteomes" id="UP001642540"/>
    </source>
</evidence>
<protein>
    <recommendedName>
        <fullName evidence="7">C2H2-type domain-containing protein</fullName>
    </recommendedName>
</protein>
<dbReference type="PANTHER" id="PTHR24379:SF121">
    <property type="entry name" value="C2H2-TYPE DOMAIN-CONTAINING PROTEIN"/>
    <property type="match status" value="1"/>
</dbReference>
<dbReference type="Proteomes" id="UP001642540">
    <property type="component" value="Unassembled WGS sequence"/>
</dbReference>
<keyword evidence="3 5" id="KW-0863">Zinc-finger</keyword>
<dbReference type="InterPro" id="IPR036236">
    <property type="entry name" value="Znf_C2H2_sf"/>
</dbReference>
<feature type="compositionally biased region" description="Polar residues" evidence="6">
    <location>
        <begin position="728"/>
        <end position="742"/>
    </location>
</feature>
<evidence type="ECO:0000256" key="3">
    <source>
        <dbReference type="ARBA" id="ARBA00022771"/>
    </source>
</evidence>
<sequence length="1197" mass="135958">MELERSFETNGIGEDAEADEVKIEYSEELNWMADDTDPLDVNYAANNPPHHTDIPFSGESEENLLKRKKGKSKSKASPTSIDNDNLILATRKRRKLGAEEEKPSPPSKIDPGTRKKSDRKYISPPPQSSSKSKKLREPQPQQLATTFPTSSAKPKAVMQTTLEKQDDLTLEIKPFKTTNPLQVLPNPGNNTEHHCLICYKTFIDTKSGTSQKITGDNGLRGNMNILVILRRLLDVPSEDVKKCLQYCGNPSNWFKVCTECQPLIQHALSVNDKLVEVLKQLNNCKDLIVEQIKESVLKSNEALKNSGKCQTCSIKSCRGHMKYLTDKIRKFVSKKIYPETTNPYEEGDQKAEAEVKARIAAVSISDSFIESVRNPVEDISGWSDDDDKDINTDDDDYELPPNRSPLLPSTDIFAPIENAEPDSSLLLQSSTFQVSKKTYHCSVCPNLTTPDGMSLNQFLCHFTFHIRRPFQCSECKLFFPMNETVKEQHWKTYHEDTTPTPSEERFQIVLLGPVSVWGCMFCDETFSTESDREDHLENKHELQHKQISKQYVCFHCPRKFYNKNDRRIHIVVDQCSNANILNCPACEKSFKCTTAAGTEYLDEPALYEHIDKSHPDQISSFKLKACEFCGLVFVGVPNQFPGLVSHKRTTHGYATAFSCHICDVDFASRSQLDQHLSSIYSEDTQRPSLMVSKTVKKSGKEVLTLQTHVKLRSMSKKPIERTHEPVSLPSTSTMSKNSVKPQTKSISKMTKEPLYSCASCPHLSPKTLYNFLQHIALHKKRPNRCVECSVYLPKDEEVIRDHWTKFHKGSDKVPHCTEVAFSFKNIWNCPKCPESFCSIEEQFQHEQRAHGSRVVYGKGNHTCLTCSKKLYSFQEWQLHRAVEHPQVAEMSCFYCDETFILKTIEEIDLCDSVRRRRHVKDKHPKEQIKLSDPCQLCGMDFTSVAGLDSHLKDVHSIADAKLYQCRCPIPLCNYAGTTTSRLRSHIELMHLPSEDHVCDNCGWSSKHIQQLRHHQYKIHNIVADGFPVLTCEFEGCTFQAVRKGDITKHSRVHLPEEKRPYKCDVCGKGFYTSKHFRDHLESHANKDSKPYQCELCGTSFAVKNYLYVHTRLRHQRRLFPSTYRAKYKGNNSKGLSKTKKRSKATATGSDLVSPEKNMGLSDELVTTSMVAATTSNNVSLPGSSKLPSPGISFVSYL</sequence>
<keyword evidence="1" id="KW-0479">Metal-binding</keyword>
<feature type="region of interest" description="Disordered" evidence="6">
    <location>
        <begin position="715"/>
        <end position="742"/>
    </location>
</feature>
<feature type="compositionally biased region" description="Polar residues" evidence="6">
    <location>
        <begin position="139"/>
        <end position="155"/>
    </location>
</feature>
<proteinExistence type="predicted"/>
<dbReference type="PANTHER" id="PTHR24379">
    <property type="entry name" value="KRAB AND ZINC FINGER DOMAIN-CONTAINING"/>
    <property type="match status" value="1"/>
</dbReference>
<feature type="domain" description="C2H2-type" evidence="7">
    <location>
        <begin position="657"/>
        <end position="687"/>
    </location>
</feature>
<feature type="domain" description="C2H2-type" evidence="7">
    <location>
        <begin position="932"/>
        <end position="956"/>
    </location>
</feature>
<evidence type="ECO:0000256" key="2">
    <source>
        <dbReference type="ARBA" id="ARBA00022737"/>
    </source>
</evidence>
<comment type="caution">
    <text evidence="8">The sequence shown here is derived from an EMBL/GenBank/DDBJ whole genome shotgun (WGS) entry which is preliminary data.</text>
</comment>
<dbReference type="PROSITE" id="PS50157">
    <property type="entry name" value="ZINC_FINGER_C2H2_2"/>
    <property type="match status" value="4"/>
</dbReference>
<accession>A0ABP1Q1A6</accession>
<keyword evidence="2" id="KW-0677">Repeat</keyword>
<dbReference type="PROSITE" id="PS00028">
    <property type="entry name" value="ZINC_FINGER_C2H2_1"/>
    <property type="match status" value="5"/>
</dbReference>
<feature type="region of interest" description="Disordered" evidence="6">
    <location>
        <begin position="1"/>
        <end position="20"/>
    </location>
</feature>
<feature type="region of interest" description="Disordered" evidence="6">
    <location>
        <begin position="1129"/>
        <end position="1157"/>
    </location>
</feature>
<name>A0ABP1Q1A6_9HEXA</name>
<organism evidence="8 9">
    <name type="scientific">Orchesella dallaii</name>
    <dbReference type="NCBI Taxonomy" id="48710"/>
    <lineage>
        <taxon>Eukaryota</taxon>
        <taxon>Metazoa</taxon>
        <taxon>Ecdysozoa</taxon>
        <taxon>Arthropoda</taxon>
        <taxon>Hexapoda</taxon>
        <taxon>Collembola</taxon>
        <taxon>Entomobryomorpha</taxon>
        <taxon>Entomobryoidea</taxon>
        <taxon>Orchesellidae</taxon>
        <taxon>Orchesellinae</taxon>
        <taxon>Orchesella</taxon>
    </lineage>
</organism>
<evidence type="ECO:0000256" key="5">
    <source>
        <dbReference type="PROSITE-ProRule" id="PRU00042"/>
    </source>
</evidence>
<evidence type="ECO:0000256" key="4">
    <source>
        <dbReference type="ARBA" id="ARBA00022833"/>
    </source>
</evidence>